<proteinExistence type="predicted"/>
<gene>
    <name evidence="2" type="primary">C5</name>
</gene>
<sequence>MSTCHIQQQSILSMVLILRSFLMVIHNLTVNLKKPTNKSLFLHPRRTTGYSSTKLTHHLETISIIILYSSSTWLIIKHIKNLTKIHRGIPIRSSITNKEKHDIVGVILLLNVLIHPYLTKNINGFDCETLSSTMGKPSSLGHIRNTTNNTSMLHIITLFISYDWTLHGPSHPFGTSGLRYILYILGFL</sequence>
<organism evidence="2 3">
    <name type="scientific">Cotton leaf curl Gezira virus-[Cameroon]</name>
    <dbReference type="NCBI Taxonomy" id="627501"/>
    <lineage>
        <taxon>Viruses</taxon>
        <taxon>Monodnaviria</taxon>
        <taxon>Shotokuvirae</taxon>
        <taxon>Cressdnaviricota</taxon>
        <taxon>Repensiviricetes</taxon>
        <taxon>Geplafuvirales</taxon>
        <taxon>Geminiviridae</taxon>
        <taxon>Begomovirus</taxon>
        <taxon>Begomovirus gossypigeziraense</taxon>
        <taxon>Cotton leaf curl Gezira virus</taxon>
    </lineage>
</organism>
<dbReference type="Pfam" id="PF04807">
    <property type="entry name" value="Gemini_AC4_5"/>
    <property type="match status" value="1"/>
</dbReference>
<dbReference type="EMBL" id="FM210276">
    <property type="protein sequence ID" value="CAR65235.1"/>
    <property type="molecule type" value="Genomic_DNA"/>
</dbReference>
<dbReference type="InterPro" id="IPR006892">
    <property type="entry name" value="Gemini_AC4_5_cons_dom_1"/>
</dbReference>
<reference evidence="2 3" key="1">
    <citation type="submission" date="2008-09" db="EMBL/GenBank/DDBJ databases">
        <title>Detection and molecular characterization of begomoviruses associated with Okra leaf curl disease and their associated DNA beta satellites in Cameroon.</title>
        <authorList>
            <person name="Leke W.N."/>
            <person name="Bessem E.N."/>
            <person name="NJualem D.K."/>
            <person name="Titanji V.P."/>
            <person name="Legg J.P."/>
            <person name="Fondong V.N."/>
            <person name="Ngeve J.M."/>
            <person name="Zok S."/>
            <person name="Brown J.K."/>
            <person name="Kvarnheden A."/>
        </authorList>
    </citation>
    <scope>NUCLEOTIDE SEQUENCE [LARGE SCALE GENOMIC DNA]</scope>
    <source>
        <strain evidence="2">M51R2</strain>
    </source>
</reference>
<accession>C0MHN0</accession>
<name>C0MHN0_9GEMI</name>
<protein>
    <submittedName>
        <fullName evidence="2">Uncharacterized protein C5</fullName>
    </submittedName>
</protein>
<feature type="domain" description="Geminivirus AC4/5 conserved" evidence="1">
    <location>
        <begin position="65"/>
        <end position="97"/>
    </location>
</feature>
<evidence type="ECO:0000313" key="2">
    <source>
        <dbReference type="EMBL" id="CAR65235.1"/>
    </source>
</evidence>
<dbReference type="Proteomes" id="UP000241605">
    <property type="component" value="Segment DNA A"/>
</dbReference>
<evidence type="ECO:0000313" key="3">
    <source>
        <dbReference type="Proteomes" id="UP000241605"/>
    </source>
</evidence>
<evidence type="ECO:0000259" key="1">
    <source>
        <dbReference type="Pfam" id="PF04807"/>
    </source>
</evidence>